<dbReference type="InParanoid" id="A0A067RCT2"/>
<keyword evidence="1" id="KW-0727">SH2 domain</keyword>
<evidence type="ECO:0000313" key="5">
    <source>
        <dbReference type="EMBL" id="KDR21636.1"/>
    </source>
</evidence>
<organism evidence="5 6">
    <name type="scientific">Zootermopsis nevadensis</name>
    <name type="common">Dampwood termite</name>
    <dbReference type="NCBI Taxonomy" id="136037"/>
    <lineage>
        <taxon>Eukaryota</taxon>
        <taxon>Metazoa</taxon>
        <taxon>Ecdysozoa</taxon>
        <taxon>Arthropoda</taxon>
        <taxon>Hexapoda</taxon>
        <taxon>Insecta</taxon>
        <taxon>Pterygota</taxon>
        <taxon>Neoptera</taxon>
        <taxon>Polyneoptera</taxon>
        <taxon>Dictyoptera</taxon>
        <taxon>Blattodea</taxon>
        <taxon>Blattoidea</taxon>
        <taxon>Termitoidae</taxon>
        <taxon>Termopsidae</taxon>
        <taxon>Zootermopsis</taxon>
    </lineage>
</organism>
<dbReference type="STRING" id="136037.A0A067RCT2"/>
<dbReference type="AlphaFoldDB" id="A0A067RCT2"/>
<dbReference type="Pfam" id="PF00017">
    <property type="entry name" value="SH2"/>
    <property type="match status" value="1"/>
</dbReference>
<dbReference type="SMART" id="SM00252">
    <property type="entry name" value="SH2"/>
    <property type="match status" value="1"/>
</dbReference>
<accession>A0A067RCT2</accession>
<proteinExistence type="predicted"/>
<feature type="coiled-coil region" evidence="2">
    <location>
        <begin position="230"/>
        <end position="282"/>
    </location>
</feature>
<feature type="region of interest" description="Disordered" evidence="3">
    <location>
        <begin position="297"/>
        <end position="329"/>
    </location>
</feature>
<feature type="coiled-coil region" evidence="2">
    <location>
        <begin position="93"/>
        <end position="150"/>
    </location>
</feature>
<dbReference type="Gene3D" id="3.30.505.10">
    <property type="entry name" value="SH2 domain"/>
    <property type="match status" value="1"/>
</dbReference>
<protein>
    <submittedName>
        <fullName evidence="5">SH2 domain-containing protein 4A</fullName>
    </submittedName>
</protein>
<evidence type="ECO:0000259" key="4">
    <source>
        <dbReference type="PROSITE" id="PS50001"/>
    </source>
</evidence>
<dbReference type="OMA" id="NRMKTYG"/>
<dbReference type="PANTHER" id="PTHR14388:SF17">
    <property type="entry name" value="SH2 DOMAIN-CONTAINING PROTEIN"/>
    <property type="match status" value="1"/>
</dbReference>
<dbReference type="PANTHER" id="PTHR14388">
    <property type="entry name" value="T CELL-SPECIFIC ADAPTER PROTEIN TSAD"/>
    <property type="match status" value="1"/>
</dbReference>
<evidence type="ECO:0000313" key="6">
    <source>
        <dbReference type="Proteomes" id="UP000027135"/>
    </source>
</evidence>
<evidence type="ECO:0000256" key="1">
    <source>
        <dbReference type="PROSITE-ProRule" id="PRU00191"/>
    </source>
</evidence>
<dbReference type="PRINTS" id="PR00401">
    <property type="entry name" value="SH2DOMAIN"/>
</dbReference>
<dbReference type="GO" id="GO:0005737">
    <property type="term" value="C:cytoplasm"/>
    <property type="evidence" value="ECO:0007669"/>
    <property type="project" value="TreeGrafter"/>
</dbReference>
<gene>
    <name evidence="5" type="ORF">L798_01871</name>
</gene>
<name>A0A067RCT2_ZOONE</name>
<evidence type="ECO:0000256" key="3">
    <source>
        <dbReference type="SAM" id="MobiDB-lite"/>
    </source>
</evidence>
<evidence type="ECO:0000256" key="2">
    <source>
        <dbReference type="SAM" id="Coils"/>
    </source>
</evidence>
<dbReference type="InterPro" id="IPR036860">
    <property type="entry name" value="SH2_dom_sf"/>
</dbReference>
<feature type="domain" description="SH2" evidence="4">
    <location>
        <begin position="360"/>
        <end position="452"/>
    </location>
</feature>
<feature type="compositionally biased region" description="Low complexity" evidence="3">
    <location>
        <begin position="299"/>
        <end position="315"/>
    </location>
</feature>
<dbReference type="SUPFAM" id="SSF55550">
    <property type="entry name" value="SH2 domain"/>
    <property type="match status" value="1"/>
</dbReference>
<keyword evidence="6" id="KW-1185">Reference proteome</keyword>
<dbReference type="PROSITE" id="PS50001">
    <property type="entry name" value="SH2"/>
    <property type="match status" value="1"/>
</dbReference>
<dbReference type="eggNOG" id="ENOG502QVV5">
    <property type="taxonomic scope" value="Eukaryota"/>
</dbReference>
<dbReference type="InterPro" id="IPR000980">
    <property type="entry name" value="SH2"/>
</dbReference>
<dbReference type="Proteomes" id="UP000027135">
    <property type="component" value="Unassembled WGS sequence"/>
</dbReference>
<reference evidence="5 6" key="1">
    <citation type="journal article" date="2014" name="Nat. Commun.">
        <title>Molecular traces of alternative social organization in a termite genome.</title>
        <authorList>
            <person name="Terrapon N."/>
            <person name="Li C."/>
            <person name="Robertson H.M."/>
            <person name="Ji L."/>
            <person name="Meng X."/>
            <person name="Booth W."/>
            <person name="Chen Z."/>
            <person name="Childers C.P."/>
            <person name="Glastad K.M."/>
            <person name="Gokhale K."/>
            <person name="Gowin J."/>
            <person name="Gronenberg W."/>
            <person name="Hermansen R.A."/>
            <person name="Hu H."/>
            <person name="Hunt B.G."/>
            <person name="Huylmans A.K."/>
            <person name="Khalil S.M."/>
            <person name="Mitchell R.D."/>
            <person name="Munoz-Torres M.C."/>
            <person name="Mustard J.A."/>
            <person name="Pan H."/>
            <person name="Reese J.T."/>
            <person name="Scharf M.E."/>
            <person name="Sun F."/>
            <person name="Vogel H."/>
            <person name="Xiao J."/>
            <person name="Yang W."/>
            <person name="Yang Z."/>
            <person name="Yang Z."/>
            <person name="Zhou J."/>
            <person name="Zhu J."/>
            <person name="Brent C.S."/>
            <person name="Elsik C.G."/>
            <person name="Goodisman M.A."/>
            <person name="Liberles D.A."/>
            <person name="Roe R.M."/>
            <person name="Vargo E.L."/>
            <person name="Vilcinskas A."/>
            <person name="Wang J."/>
            <person name="Bornberg-Bauer E."/>
            <person name="Korb J."/>
            <person name="Zhang G."/>
            <person name="Liebig J."/>
        </authorList>
    </citation>
    <scope>NUCLEOTIDE SEQUENCE [LARGE SCALE GENOMIC DNA]</scope>
    <source>
        <tissue evidence="5">Whole organism</tissue>
    </source>
</reference>
<keyword evidence="2" id="KW-0175">Coiled coil</keyword>
<dbReference type="OrthoDB" id="10003345at2759"/>
<sequence>MLQQILQDMWVDPELLAELDESQKQTLFCRMREEQVRRWTLWDQQEANKQLCTTKPTKTDEGCRKKQVGFLMGSDGEPWVWVMGEHSDDLRIEEILEQEARETARRQAEKEAEQLRKSVEAELTELLDLNQKQIEAMEAAQRKEDKLEDEALLDIYCSVDELREKVNPFPTTNSTFVRNSINMFDKTNSSATPDKRDALQEISLNKPKKVAQRVALWEKRVMEERTSEIFKRLQKKQMEVAREAEEAEHKQEQLWREQEKKAKEAELQIREIARRAREEHRRTSVLDMEVEVTNSTRFSNDMSLSPESNSSSSSSVGPTAHSEFQTAKPPSKEAVVEWFRSSEVSRRAGIEPNSDQLAPWFHGLITRQEAESMLNDKPVGSFLVRISERIWGYAISYRDTDRCKHYLVDASSGHYQFLGAKQITHDTLGDMVTYHGQHPITTLGGERLQQPCPRLGIPSIFQGTLGNQW</sequence>
<dbReference type="EMBL" id="KK852544">
    <property type="protein sequence ID" value="KDR21636.1"/>
    <property type="molecule type" value="Genomic_DNA"/>
</dbReference>